<keyword evidence="1" id="KW-0472">Membrane</keyword>
<keyword evidence="1" id="KW-0812">Transmembrane</keyword>
<evidence type="ECO:0000313" key="2">
    <source>
        <dbReference type="EMBL" id="KXN67649.1"/>
    </source>
</evidence>
<protein>
    <submittedName>
        <fullName evidence="2">Uncharacterized protein</fullName>
    </submittedName>
</protein>
<reference evidence="2 3" key="1">
    <citation type="journal article" date="2015" name="Genome Biol. Evol.">
        <title>Phylogenomic analyses indicate that early fungi evolved digesting cell walls of algal ancestors of land plants.</title>
        <authorList>
            <person name="Chang Y."/>
            <person name="Wang S."/>
            <person name="Sekimoto S."/>
            <person name="Aerts A.L."/>
            <person name="Choi C."/>
            <person name="Clum A."/>
            <person name="LaButti K.M."/>
            <person name="Lindquist E.A."/>
            <person name="Yee Ngan C."/>
            <person name="Ohm R.A."/>
            <person name="Salamov A.A."/>
            <person name="Grigoriev I.V."/>
            <person name="Spatafora J.W."/>
            <person name="Berbee M.L."/>
        </authorList>
    </citation>
    <scope>NUCLEOTIDE SEQUENCE [LARGE SCALE GENOMIC DNA]</scope>
    <source>
        <strain evidence="2 3">NRRL 28638</strain>
    </source>
</reference>
<dbReference type="AlphaFoldDB" id="A0A137NYG7"/>
<dbReference type="Proteomes" id="UP000070444">
    <property type="component" value="Unassembled WGS sequence"/>
</dbReference>
<dbReference type="EMBL" id="KQ964622">
    <property type="protein sequence ID" value="KXN67649.1"/>
    <property type="molecule type" value="Genomic_DNA"/>
</dbReference>
<feature type="transmembrane region" description="Helical" evidence="1">
    <location>
        <begin position="23"/>
        <end position="44"/>
    </location>
</feature>
<evidence type="ECO:0000256" key="1">
    <source>
        <dbReference type="SAM" id="Phobius"/>
    </source>
</evidence>
<evidence type="ECO:0000313" key="3">
    <source>
        <dbReference type="Proteomes" id="UP000070444"/>
    </source>
</evidence>
<organism evidence="2 3">
    <name type="scientific">Conidiobolus coronatus (strain ATCC 28846 / CBS 209.66 / NRRL 28638)</name>
    <name type="common">Delacroixia coronata</name>
    <dbReference type="NCBI Taxonomy" id="796925"/>
    <lineage>
        <taxon>Eukaryota</taxon>
        <taxon>Fungi</taxon>
        <taxon>Fungi incertae sedis</taxon>
        <taxon>Zoopagomycota</taxon>
        <taxon>Entomophthoromycotina</taxon>
        <taxon>Entomophthoromycetes</taxon>
        <taxon>Entomophthorales</taxon>
        <taxon>Ancylistaceae</taxon>
        <taxon>Conidiobolus</taxon>
    </lineage>
</organism>
<accession>A0A137NYG7</accession>
<name>A0A137NYG7_CONC2</name>
<keyword evidence="3" id="KW-1185">Reference proteome</keyword>
<gene>
    <name evidence="2" type="ORF">CONCODRAFT_167222</name>
</gene>
<keyword evidence="1" id="KW-1133">Transmembrane helix</keyword>
<sequence>MSNLTKREKLIRYKSVHDSVKRLMTKFIILICVNIVACVTVNFLKASQSINIALFGVLGAITAITLGLLITRLVINHKINSLEYFNFYDGDRLDTVVISGCNSSQLFHLPLPAPTYSDASKRPPSYVSASGTSIFSQFEKDRV</sequence>
<proteinExistence type="predicted"/>
<feature type="transmembrane region" description="Helical" evidence="1">
    <location>
        <begin position="50"/>
        <end position="75"/>
    </location>
</feature>